<evidence type="ECO:0000313" key="2">
    <source>
        <dbReference type="Proteomes" id="UP000055854"/>
    </source>
</evidence>
<evidence type="ECO:0000313" key="1">
    <source>
        <dbReference type="EMBL" id="KWV14625.1"/>
    </source>
</evidence>
<accession>A0A109HM11</accession>
<sequence length="88" mass="9338">MPGPTTAPAPTKPYFFTVAPSRMHAPMPITHRSSMVQAWRMVAARVDAHAVDVAADHRAGPHRHVLAQSHVADEGAGRIHVGACAELG</sequence>
<proteinExistence type="predicted"/>
<comment type="caution">
    <text evidence="1">The sequence shown here is derived from an EMBL/GenBank/DDBJ whole genome shotgun (WGS) entry which is preliminary data.</text>
</comment>
<dbReference type="EMBL" id="LNTA01000089">
    <property type="protein sequence ID" value="KWV14625.1"/>
    <property type="molecule type" value="Genomic_DNA"/>
</dbReference>
<name>A0A109HM11_XANCT</name>
<gene>
    <name evidence="1" type="ORF">ATB53_13270</name>
</gene>
<reference evidence="1 2" key="1">
    <citation type="submission" date="2015-11" db="EMBL/GenBank/DDBJ databases">
        <title>Long Read and Single Molecule DNA Sequencing Simplifies Genome Assembly and TAL Effector Gene Analysis of Xanthomonas translucens.</title>
        <authorList>
            <person name="Peng Z."/>
            <person name="Hu Y."/>
            <person name="Xie J."/>
            <person name="Potnis N."/>
            <person name="Akhunova A."/>
            <person name="Jones J."/>
            <person name="Liu Z."/>
            <person name="White F."/>
            <person name="Liu S."/>
        </authorList>
    </citation>
    <scope>NUCLEOTIDE SEQUENCE [LARGE SCALE GENOMIC DNA]</scope>
    <source>
        <strain evidence="1 2">B1</strain>
    </source>
</reference>
<dbReference type="AlphaFoldDB" id="A0A109HM11"/>
<protein>
    <submittedName>
        <fullName evidence="1">Uncharacterized protein</fullName>
    </submittedName>
</protein>
<dbReference type="Proteomes" id="UP000055854">
    <property type="component" value="Unassembled WGS sequence"/>
</dbReference>
<organism evidence="1 2">
    <name type="scientific">Xanthomonas campestris pv. translucens</name>
    <dbReference type="NCBI Taxonomy" id="343"/>
    <lineage>
        <taxon>Bacteria</taxon>
        <taxon>Pseudomonadati</taxon>
        <taxon>Pseudomonadota</taxon>
        <taxon>Gammaproteobacteria</taxon>
        <taxon>Lysobacterales</taxon>
        <taxon>Lysobacteraceae</taxon>
        <taxon>Xanthomonas</taxon>
        <taxon>Xanthomonas translucens group</taxon>
    </lineage>
</organism>